<evidence type="ECO:0000313" key="2">
    <source>
        <dbReference type="Proteomes" id="UP000184436"/>
    </source>
</evidence>
<proteinExistence type="predicted"/>
<accession>A0A1M5BTW2</accession>
<sequence length="68" mass="8076">MEYNVEELKKALIEKCKKESIIYALVAINRHTKEIILPNSLQDALNNPNYYVCTCRKVEEKYQIEEEK</sequence>
<gene>
    <name evidence="1" type="ORF">SAMN05444349_12065</name>
</gene>
<dbReference type="RefSeq" id="WP_025076288.1">
    <property type="nucleotide sequence ID" value="NZ_FQVD01000020.1"/>
</dbReference>
<evidence type="ECO:0000313" key="1">
    <source>
        <dbReference type="EMBL" id="SHF45791.1"/>
    </source>
</evidence>
<dbReference type="OrthoDB" id="1037465at2"/>
<name>A0A1M5BTW2_9BACE</name>
<protein>
    <submittedName>
        <fullName evidence="1">Uncharacterized protein</fullName>
    </submittedName>
</protein>
<dbReference type="Proteomes" id="UP000184436">
    <property type="component" value="Unassembled WGS sequence"/>
</dbReference>
<keyword evidence="2" id="KW-1185">Reference proteome</keyword>
<dbReference type="EMBL" id="FQVD01000020">
    <property type="protein sequence ID" value="SHF45791.1"/>
    <property type="molecule type" value="Genomic_DNA"/>
</dbReference>
<organism evidence="1 2">
    <name type="scientific">Bacteroides faecichinchillae</name>
    <dbReference type="NCBI Taxonomy" id="871325"/>
    <lineage>
        <taxon>Bacteria</taxon>
        <taxon>Pseudomonadati</taxon>
        <taxon>Bacteroidota</taxon>
        <taxon>Bacteroidia</taxon>
        <taxon>Bacteroidales</taxon>
        <taxon>Bacteroidaceae</taxon>
        <taxon>Bacteroides</taxon>
    </lineage>
</organism>
<reference evidence="1 2" key="1">
    <citation type="submission" date="2016-11" db="EMBL/GenBank/DDBJ databases">
        <authorList>
            <person name="Jaros S."/>
            <person name="Januszkiewicz K."/>
            <person name="Wedrychowicz H."/>
        </authorList>
    </citation>
    <scope>NUCLEOTIDE SEQUENCE [LARGE SCALE GENOMIC DNA]</scope>
    <source>
        <strain evidence="1 2">DSM 26883</strain>
    </source>
</reference>
<dbReference type="AlphaFoldDB" id="A0A1M5BTW2"/>